<proteinExistence type="predicted"/>
<protein>
    <submittedName>
        <fullName evidence="1">Uncharacterized protein</fullName>
    </submittedName>
</protein>
<keyword evidence="2" id="KW-1185">Reference proteome</keyword>
<name>A0A3M7SM03_BRAPC</name>
<comment type="caution">
    <text evidence="1">The sequence shown here is derived from an EMBL/GenBank/DDBJ whole genome shotgun (WGS) entry which is preliminary data.</text>
</comment>
<gene>
    <name evidence="1" type="ORF">BpHYR1_040851</name>
</gene>
<reference evidence="1 2" key="1">
    <citation type="journal article" date="2018" name="Sci. Rep.">
        <title>Genomic signatures of local adaptation to the degree of environmental predictability in rotifers.</title>
        <authorList>
            <person name="Franch-Gras L."/>
            <person name="Hahn C."/>
            <person name="Garcia-Roger E.M."/>
            <person name="Carmona M.J."/>
            <person name="Serra M."/>
            <person name="Gomez A."/>
        </authorList>
    </citation>
    <scope>NUCLEOTIDE SEQUENCE [LARGE SCALE GENOMIC DNA]</scope>
    <source>
        <strain evidence="1">HYR1</strain>
    </source>
</reference>
<sequence length="162" mass="18308">MHLAFLDQLLWCPIVLDMGQFGSKFTCSFHDLFLLYSSSEKLSLLSTAVESSSSIKSLSQSITKLKKLLVIFFSKRPAPCLSTPKYQITLVTCAQAPKTLEPLLQSQYQPIIGSFSDSFVNFIHKQTLNEFLPGSSWSSLQKIQINNFHCDLYAQVNRKYSV</sequence>
<organism evidence="1 2">
    <name type="scientific">Brachionus plicatilis</name>
    <name type="common">Marine rotifer</name>
    <name type="synonym">Brachionus muelleri</name>
    <dbReference type="NCBI Taxonomy" id="10195"/>
    <lineage>
        <taxon>Eukaryota</taxon>
        <taxon>Metazoa</taxon>
        <taxon>Spiralia</taxon>
        <taxon>Gnathifera</taxon>
        <taxon>Rotifera</taxon>
        <taxon>Eurotatoria</taxon>
        <taxon>Monogononta</taxon>
        <taxon>Pseudotrocha</taxon>
        <taxon>Ploima</taxon>
        <taxon>Brachionidae</taxon>
        <taxon>Brachionus</taxon>
    </lineage>
</organism>
<dbReference type="Proteomes" id="UP000276133">
    <property type="component" value="Unassembled WGS sequence"/>
</dbReference>
<evidence type="ECO:0000313" key="2">
    <source>
        <dbReference type="Proteomes" id="UP000276133"/>
    </source>
</evidence>
<dbReference type="AlphaFoldDB" id="A0A3M7SM03"/>
<accession>A0A3M7SM03</accession>
<dbReference type="EMBL" id="REGN01001141">
    <property type="protein sequence ID" value="RNA36680.1"/>
    <property type="molecule type" value="Genomic_DNA"/>
</dbReference>
<evidence type="ECO:0000313" key="1">
    <source>
        <dbReference type="EMBL" id="RNA36680.1"/>
    </source>
</evidence>